<dbReference type="GO" id="GO:0006629">
    <property type="term" value="P:lipid metabolic process"/>
    <property type="evidence" value="ECO:0007669"/>
    <property type="project" value="InterPro"/>
</dbReference>
<gene>
    <name evidence="2" type="primary">ugpQ</name>
    <name evidence="2" type="ORF">LAX5112_01984</name>
</gene>
<keyword evidence="2" id="KW-0378">Hydrolase</keyword>
<sequence>MNRAAIVCHRGLSLKAPENTLASLEKAIEAGAEVVELDVRPSHDGVLYVFHDDTLDRTTNGSGRFADKLSSEIDRLDAGSWFSEEFTGERVPRFDAFLKACRGRIAVYAEIKEGDPAEVRDMLKANGLLETAWTFSFDQAIRAEARARVPDLRLMVLFDHVGSVERAVAQGAAILEFQAHNLDPDLAASARQSGLVTQLFYDGDDRDVFEMAVKCGIQQMNIDHVDVFRSVEDEILIPAT</sequence>
<dbReference type="OrthoDB" id="1854250at2"/>
<dbReference type="EMBL" id="CXWD01000006">
    <property type="protein sequence ID" value="CTQ69040.1"/>
    <property type="molecule type" value="Genomic_DNA"/>
</dbReference>
<evidence type="ECO:0000313" key="2">
    <source>
        <dbReference type="EMBL" id="CTQ69040.1"/>
    </source>
</evidence>
<dbReference type="PANTHER" id="PTHR46211">
    <property type="entry name" value="GLYCEROPHOSPHORYL DIESTER PHOSPHODIESTERASE"/>
    <property type="match status" value="1"/>
</dbReference>
<dbReference type="CDD" id="cd08566">
    <property type="entry name" value="GDPD_AtGDE_like"/>
    <property type="match status" value="1"/>
</dbReference>
<feature type="domain" description="GP-PDE" evidence="1">
    <location>
        <begin position="4"/>
        <end position="232"/>
    </location>
</feature>
<dbReference type="SUPFAM" id="SSF51695">
    <property type="entry name" value="PLC-like phosphodiesterases"/>
    <property type="match status" value="1"/>
</dbReference>
<dbReference type="InterPro" id="IPR030395">
    <property type="entry name" value="GP_PDE_dom"/>
</dbReference>
<proteinExistence type="predicted"/>
<dbReference type="Proteomes" id="UP000053235">
    <property type="component" value="Unassembled WGS sequence"/>
</dbReference>
<reference evidence="3" key="1">
    <citation type="submission" date="2015-07" db="EMBL/GenBank/DDBJ databases">
        <authorList>
            <person name="Rodrigo-Torres Lidia"/>
            <person name="Arahal R.David."/>
        </authorList>
    </citation>
    <scope>NUCLEOTIDE SEQUENCE [LARGE SCALE GENOMIC DNA]</scope>
    <source>
        <strain evidence="3">CECT 5112</strain>
    </source>
</reference>
<dbReference type="STRING" id="388408.LAX5112_01984"/>
<dbReference type="AlphaFoldDB" id="A0A0M7A403"/>
<dbReference type="GO" id="GO:0008889">
    <property type="term" value="F:glycerophosphodiester phosphodiesterase activity"/>
    <property type="evidence" value="ECO:0007669"/>
    <property type="project" value="UniProtKB-EC"/>
</dbReference>
<protein>
    <submittedName>
        <fullName evidence="2">Glycerophosphoryl diester phosphodiesterase</fullName>
        <ecNumber evidence="2">3.1.4.46</ecNumber>
    </submittedName>
</protein>
<dbReference type="InterPro" id="IPR017946">
    <property type="entry name" value="PLC-like_Pdiesterase_TIM-brl"/>
</dbReference>
<name>A0A0M7A403_9HYPH</name>
<dbReference type="Gene3D" id="3.20.20.190">
    <property type="entry name" value="Phosphatidylinositol (PI) phosphodiesterase"/>
    <property type="match status" value="1"/>
</dbReference>
<accession>A0A0M7A403</accession>
<evidence type="ECO:0000259" key="1">
    <source>
        <dbReference type="PROSITE" id="PS51704"/>
    </source>
</evidence>
<dbReference type="PANTHER" id="PTHR46211:SF1">
    <property type="entry name" value="GLYCEROPHOSPHODIESTER PHOSPHODIESTERASE, CYTOPLASMIC"/>
    <property type="match status" value="1"/>
</dbReference>
<dbReference type="RefSeq" id="WP_055671657.1">
    <property type="nucleotide sequence ID" value="NZ_CXWD01000006.1"/>
</dbReference>
<dbReference type="Pfam" id="PF03009">
    <property type="entry name" value="GDPD"/>
    <property type="match status" value="1"/>
</dbReference>
<keyword evidence="3" id="KW-1185">Reference proteome</keyword>
<evidence type="ECO:0000313" key="3">
    <source>
        <dbReference type="Proteomes" id="UP000053235"/>
    </source>
</evidence>
<organism evidence="2 3">
    <name type="scientific">Roseibium alexandrii</name>
    <dbReference type="NCBI Taxonomy" id="388408"/>
    <lineage>
        <taxon>Bacteria</taxon>
        <taxon>Pseudomonadati</taxon>
        <taxon>Pseudomonadota</taxon>
        <taxon>Alphaproteobacteria</taxon>
        <taxon>Hyphomicrobiales</taxon>
        <taxon>Stappiaceae</taxon>
        <taxon>Roseibium</taxon>
    </lineage>
</organism>
<dbReference type="EC" id="3.1.4.46" evidence="2"/>
<dbReference type="PROSITE" id="PS51704">
    <property type="entry name" value="GP_PDE"/>
    <property type="match status" value="1"/>
</dbReference>